<evidence type="ECO:0000313" key="1">
    <source>
        <dbReference type="EMBL" id="ELS63098.1"/>
    </source>
</evidence>
<gene>
    <name evidence="1" type="ORF">BSI_04890</name>
</gene>
<proteinExistence type="predicted"/>
<dbReference type="EMBL" id="AMXN01000001">
    <property type="protein sequence ID" value="ELS63098.1"/>
    <property type="molecule type" value="Genomic_DNA"/>
</dbReference>
<comment type="caution">
    <text evidence="1">The sequence shown here is derived from an EMBL/GenBank/DDBJ whole genome shotgun (WGS) entry which is preliminary data.</text>
</comment>
<accession>A0A9W5LLT3</accession>
<sequence>MEYAEKEQWTAQILTWAAAVFYRHTQTFRILVCIPSATCE</sequence>
<reference evidence="1 2" key="1">
    <citation type="journal article" date="2014" name="Syst. Appl. Microbiol.">
        <title>Genomic insights into the taxonomic status of the three subspecies of Bacillus subtilis.</title>
        <authorList>
            <person name="Yi H."/>
            <person name="Chun J."/>
            <person name="Cha C.J."/>
        </authorList>
    </citation>
    <scope>NUCLEOTIDE SEQUENCE [LARGE SCALE GENOMIC DNA]</scope>
    <source>
        <strain evidence="1 2">KCTC 13429</strain>
    </source>
</reference>
<protein>
    <submittedName>
        <fullName evidence="1">Uncharacterized protein</fullName>
    </submittedName>
</protein>
<name>A0A9W5LLT3_9BACI</name>
<keyword evidence="2" id="KW-1185">Reference proteome</keyword>
<evidence type="ECO:0000313" key="2">
    <source>
        <dbReference type="Proteomes" id="UP000011182"/>
    </source>
</evidence>
<dbReference type="AlphaFoldDB" id="A0A9W5LLT3"/>
<organism evidence="1 2">
    <name type="scientific">Bacillus inaquosorum KCTC 13429</name>
    <dbReference type="NCBI Taxonomy" id="1236548"/>
    <lineage>
        <taxon>Bacteria</taxon>
        <taxon>Bacillati</taxon>
        <taxon>Bacillota</taxon>
        <taxon>Bacilli</taxon>
        <taxon>Bacillales</taxon>
        <taxon>Bacillaceae</taxon>
        <taxon>Bacillus</taxon>
    </lineage>
</organism>
<dbReference type="Proteomes" id="UP000011182">
    <property type="component" value="Unassembled WGS sequence"/>
</dbReference>